<organism evidence="1 2">
    <name type="scientific">Virgisporangium aurantiacum</name>
    <dbReference type="NCBI Taxonomy" id="175570"/>
    <lineage>
        <taxon>Bacteria</taxon>
        <taxon>Bacillati</taxon>
        <taxon>Actinomycetota</taxon>
        <taxon>Actinomycetes</taxon>
        <taxon>Micromonosporales</taxon>
        <taxon>Micromonosporaceae</taxon>
        <taxon>Virgisporangium</taxon>
    </lineage>
</organism>
<gene>
    <name evidence="1" type="ORF">Vau01_077030</name>
</gene>
<dbReference type="SUPFAM" id="SSF52540">
    <property type="entry name" value="P-loop containing nucleoside triphosphate hydrolases"/>
    <property type="match status" value="1"/>
</dbReference>
<accession>A0A8J3ZC32</accession>
<dbReference type="EMBL" id="BOPG01000050">
    <property type="protein sequence ID" value="GIJ60187.1"/>
    <property type="molecule type" value="Genomic_DNA"/>
</dbReference>
<reference evidence="1" key="1">
    <citation type="submission" date="2021-01" db="EMBL/GenBank/DDBJ databases">
        <title>Whole genome shotgun sequence of Virgisporangium aurantiacum NBRC 16421.</title>
        <authorList>
            <person name="Komaki H."/>
            <person name="Tamura T."/>
        </authorList>
    </citation>
    <scope>NUCLEOTIDE SEQUENCE</scope>
    <source>
        <strain evidence="1">NBRC 16421</strain>
    </source>
</reference>
<evidence type="ECO:0000313" key="2">
    <source>
        <dbReference type="Proteomes" id="UP000612585"/>
    </source>
</evidence>
<dbReference type="Proteomes" id="UP000612585">
    <property type="component" value="Unassembled WGS sequence"/>
</dbReference>
<protein>
    <submittedName>
        <fullName evidence="1">Uncharacterized protein</fullName>
    </submittedName>
</protein>
<dbReference type="InterPro" id="IPR027417">
    <property type="entry name" value="P-loop_NTPase"/>
</dbReference>
<proteinExistence type="predicted"/>
<sequence>MGDLREMATPQLVVLTGPLAVGKNTVADRLSEGFTARGRTVVIADVDEVAAMVGPPGAAAAGLWFPAHEAHGALVGQWMRSPVDHVIAVGPFFDDRERAALTRHLPTGAVTLWVVIEAPVSVTLLRAQADPTRGLSRDPDFHHGVHRRFRDLQPTMPADHTFDSAVDTAEEIAGVILSSALRPEDGSRRSRRG</sequence>
<name>A0A8J3ZC32_9ACTN</name>
<dbReference type="CDD" id="cd01983">
    <property type="entry name" value="SIMIBI"/>
    <property type="match status" value="1"/>
</dbReference>
<evidence type="ECO:0000313" key="1">
    <source>
        <dbReference type="EMBL" id="GIJ60187.1"/>
    </source>
</evidence>
<keyword evidence="2" id="KW-1185">Reference proteome</keyword>
<dbReference type="AlphaFoldDB" id="A0A8J3ZC32"/>
<comment type="caution">
    <text evidence="1">The sequence shown here is derived from an EMBL/GenBank/DDBJ whole genome shotgun (WGS) entry which is preliminary data.</text>
</comment>
<dbReference type="Gene3D" id="3.40.50.300">
    <property type="entry name" value="P-loop containing nucleotide triphosphate hydrolases"/>
    <property type="match status" value="1"/>
</dbReference>